<dbReference type="OrthoDB" id="1296036at2759"/>
<dbReference type="OMA" id="CCITDIS"/>
<dbReference type="RefSeq" id="XP_016506892.1">
    <property type="nucleotide sequence ID" value="XM_016651406.1"/>
</dbReference>
<dbReference type="AlphaFoldDB" id="A0A1S4D0F1"/>
<dbReference type="SUPFAM" id="SSF56219">
    <property type="entry name" value="DNase I-like"/>
    <property type="match status" value="1"/>
</dbReference>
<protein>
    <submittedName>
        <fullName evidence="2">Uncharacterized protein LOC107824605</fullName>
    </submittedName>
</protein>
<reference evidence="1" key="1">
    <citation type="journal article" date="2014" name="Nat. Commun.">
        <title>The tobacco genome sequence and its comparison with those of tomato and potato.</title>
        <authorList>
            <person name="Sierro N."/>
            <person name="Battey J.N."/>
            <person name="Ouadi S."/>
            <person name="Bakaher N."/>
            <person name="Bovet L."/>
            <person name="Willig A."/>
            <person name="Goepfert S."/>
            <person name="Peitsch M.C."/>
            <person name="Ivanov N.V."/>
        </authorList>
    </citation>
    <scope>NUCLEOTIDE SEQUENCE [LARGE SCALE GENOMIC DNA]</scope>
</reference>
<dbReference type="Gene3D" id="3.60.10.10">
    <property type="entry name" value="Endonuclease/exonuclease/phosphatase"/>
    <property type="match status" value="1"/>
</dbReference>
<dbReference type="PANTHER" id="PTHR33710:SF78">
    <property type="entry name" value="ENDONUCLEASE_EXONUCLEASE_PHOSPHATASE DOMAIN-CONTAINING PROTEIN"/>
    <property type="match status" value="1"/>
</dbReference>
<keyword evidence="1" id="KW-1185">Reference proteome</keyword>
<evidence type="ECO:0000313" key="2">
    <source>
        <dbReference type="RefSeq" id="XP_016506892.1"/>
    </source>
</evidence>
<dbReference type="InterPro" id="IPR036691">
    <property type="entry name" value="Endo/exonu/phosph_ase_sf"/>
</dbReference>
<dbReference type="PaxDb" id="4097-A0A1S4D0F1"/>
<dbReference type="GeneID" id="107824605"/>
<gene>
    <name evidence="2" type="primary">LOC107824605</name>
</gene>
<sequence length="345" mass="40061">MHKQYIIGQVTEFQNGNKFNFGAIYGMHTVQDRKILWEDMEKIIAGINGPCVLMGDYNTILSSEDRMQGTPVQEFEVKDFKEFIWEAGLTELRILERKYTWTNNHVHSKIDRILVNATWIQKWPNGNRPFKFFNCLTQHKEFEDTVYKCWTKRDGGTIMNNVWMKLKILKTKLKQMNSQDFNSTGQRIQVARAKLEGIQEQMVGPGNSTKSVAQEKETNMELVKWLEIEESIMKQKSRIKWLNLGDSNTLYFYACVKNRQATNHIGRLTNSAGQLLMNANDVETEILKFYKQLLGTTTTQIPAVNKEVMRQGYNLSRQQQMKLIKVVTEDEIKTTLQGISDNKAP</sequence>
<name>A0A1S4D0F1_TOBAC</name>
<reference evidence="2" key="2">
    <citation type="submission" date="2025-08" db="UniProtKB">
        <authorList>
            <consortium name="RefSeq"/>
        </authorList>
    </citation>
    <scope>IDENTIFICATION</scope>
    <source>
        <tissue evidence="2">Leaf</tissue>
    </source>
</reference>
<proteinExistence type="predicted"/>
<dbReference type="KEGG" id="nta:107824605"/>
<evidence type="ECO:0000313" key="1">
    <source>
        <dbReference type="Proteomes" id="UP000790787"/>
    </source>
</evidence>
<accession>A0A1S4D0F1</accession>
<organism evidence="1 2">
    <name type="scientific">Nicotiana tabacum</name>
    <name type="common">Common tobacco</name>
    <dbReference type="NCBI Taxonomy" id="4097"/>
    <lineage>
        <taxon>Eukaryota</taxon>
        <taxon>Viridiplantae</taxon>
        <taxon>Streptophyta</taxon>
        <taxon>Embryophyta</taxon>
        <taxon>Tracheophyta</taxon>
        <taxon>Spermatophyta</taxon>
        <taxon>Magnoliopsida</taxon>
        <taxon>eudicotyledons</taxon>
        <taxon>Gunneridae</taxon>
        <taxon>Pentapetalae</taxon>
        <taxon>asterids</taxon>
        <taxon>lamiids</taxon>
        <taxon>Solanales</taxon>
        <taxon>Solanaceae</taxon>
        <taxon>Nicotianoideae</taxon>
        <taxon>Nicotianeae</taxon>
        <taxon>Nicotiana</taxon>
    </lineage>
</organism>
<dbReference type="Proteomes" id="UP000790787">
    <property type="component" value="Chromosome 3"/>
</dbReference>
<dbReference type="PANTHER" id="PTHR33710">
    <property type="entry name" value="BNAC02G09200D PROTEIN"/>
    <property type="match status" value="1"/>
</dbReference>